<comment type="caution">
    <text evidence="3">The sequence shown here is derived from an EMBL/GenBank/DDBJ whole genome shotgun (WGS) entry which is preliminary data.</text>
</comment>
<proteinExistence type="predicted"/>
<feature type="compositionally biased region" description="Basic and acidic residues" evidence="1">
    <location>
        <begin position="178"/>
        <end position="192"/>
    </location>
</feature>
<dbReference type="InterPro" id="IPR052928">
    <property type="entry name" value="Desiccation-related_membrane"/>
</dbReference>
<gene>
    <name evidence="3" type="ORF">HNP81_001561</name>
</gene>
<keyword evidence="2" id="KW-0812">Transmembrane</keyword>
<dbReference type="EMBL" id="JACJHX010000003">
    <property type="protein sequence ID" value="MBA9026276.1"/>
    <property type="molecule type" value="Genomic_DNA"/>
</dbReference>
<keyword evidence="2" id="KW-1133">Transmembrane helix</keyword>
<feature type="region of interest" description="Disordered" evidence="1">
    <location>
        <begin position="118"/>
        <end position="192"/>
    </location>
</feature>
<accession>A0ABR6CMV5</accession>
<evidence type="ECO:0000256" key="2">
    <source>
        <dbReference type="SAM" id="Phobius"/>
    </source>
</evidence>
<keyword evidence="4" id="KW-1185">Reference proteome</keyword>
<protein>
    <submittedName>
        <fullName evidence="3">Gas vesicle protein</fullName>
    </submittedName>
</protein>
<reference evidence="3 4" key="1">
    <citation type="submission" date="2020-08" db="EMBL/GenBank/DDBJ databases">
        <title>Genomic Encyclopedia of Type Strains, Phase IV (KMG-IV): sequencing the most valuable type-strain genomes for metagenomic binning, comparative biology and taxonomic classification.</title>
        <authorList>
            <person name="Goeker M."/>
        </authorList>
    </citation>
    <scope>NUCLEOTIDE SEQUENCE [LARGE SCALE GENOMIC DNA]</scope>
    <source>
        <strain evidence="3 4">DSM 105481</strain>
    </source>
</reference>
<dbReference type="InterPro" id="IPR024623">
    <property type="entry name" value="YtxH"/>
</dbReference>
<feature type="compositionally biased region" description="Basic and acidic residues" evidence="1">
    <location>
        <begin position="147"/>
        <end position="167"/>
    </location>
</feature>
<keyword evidence="2" id="KW-0472">Membrane</keyword>
<feature type="transmembrane region" description="Helical" evidence="2">
    <location>
        <begin position="30"/>
        <end position="49"/>
    </location>
</feature>
<dbReference type="PANTHER" id="PTHR35792">
    <property type="entry name" value="GENERAL STRESS PROTEIN"/>
    <property type="match status" value="1"/>
</dbReference>
<evidence type="ECO:0000313" key="3">
    <source>
        <dbReference type="EMBL" id="MBA9026276.1"/>
    </source>
</evidence>
<dbReference type="Pfam" id="PF12732">
    <property type="entry name" value="YtxH"/>
    <property type="match status" value="1"/>
</dbReference>
<evidence type="ECO:0000256" key="1">
    <source>
        <dbReference type="SAM" id="MobiDB-lite"/>
    </source>
</evidence>
<sequence length="192" mass="20805">MAQKEFLVKDYTKDCEKAIEERHSGNSTGFIIGAVIGGVIGACCALFMAPKTGKELRIDVTEQAKSLSEKTEKLRRVAIEKGNGIAETAKEKSNSVTQIVSDKGSDLLNKVSSLKPGVKSGEELSKKEGIESLADDKGSFGHRSKIKSVEVKHVPDADNSTAKDPKKSNKSAAQLLDETEKAFEETETKYKQ</sequence>
<dbReference type="RefSeq" id="WP_182502150.1">
    <property type="nucleotide sequence ID" value="NZ_JACJHX010000003.1"/>
</dbReference>
<name>A0ABR6CMV5_9BACI</name>
<evidence type="ECO:0000313" key="4">
    <source>
        <dbReference type="Proteomes" id="UP000626697"/>
    </source>
</evidence>
<dbReference type="PANTHER" id="PTHR35792:SF1">
    <property type="entry name" value="SLL0268 PROTEIN"/>
    <property type="match status" value="1"/>
</dbReference>
<feature type="compositionally biased region" description="Basic and acidic residues" evidence="1">
    <location>
        <begin position="120"/>
        <end position="139"/>
    </location>
</feature>
<dbReference type="Proteomes" id="UP000626697">
    <property type="component" value="Unassembled WGS sequence"/>
</dbReference>
<organism evidence="3 4">
    <name type="scientific">Peribacillus huizhouensis</name>
    <dbReference type="NCBI Taxonomy" id="1501239"/>
    <lineage>
        <taxon>Bacteria</taxon>
        <taxon>Bacillati</taxon>
        <taxon>Bacillota</taxon>
        <taxon>Bacilli</taxon>
        <taxon>Bacillales</taxon>
        <taxon>Bacillaceae</taxon>
        <taxon>Peribacillus</taxon>
    </lineage>
</organism>